<evidence type="ECO:0000313" key="3">
    <source>
        <dbReference type="EMBL" id="SMP07446.1"/>
    </source>
</evidence>
<proteinExistence type="predicted"/>
<organism evidence="3 4">
    <name type="scientific">Shimia sagamensis</name>
    <dbReference type="NCBI Taxonomy" id="1566352"/>
    <lineage>
        <taxon>Bacteria</taxon>
        <taxon>Pseudomonadati</taxon>
        <taxon>Pseudomonadota</taxon>
        <taxon>Alphaproteobacteria</taxon>
        <taxon>Rhodobacterales</taxon>
        <taxon>Roseobacteraceae</taxon>
    </lineage>
</organism>
<accession>A0ABY1NE26</accession>
<sequence length="441" mass="48178">MKRICDPFAYSDGPIENTFWAETVPVSARSALSENITTQVAVIGAGYTGLNTALKLAEAGVDVTVLDAKQIGWGASGRNGGFCCLGGAKASSESLKRRFGSGSLSEYLSAERAAVDHVDSLLSRFDWDVDRHSDGETMLAHNARTAAGFAQEAEDLATLYKKPIDVIAKEDLADHGLGGGFYGAITTPIGFALNPQKYVSNLAQSAENAGAIIHCDTPVTETRQRGSQWHLTTPQGQVTAKKLVIATNGYSSESTPPWLSGRFLPAQSSVIVTRPITSAEQAAQGWTSRQMSYDSRNLLHYFRLMPDNRFLFGMRGGLSTSQRTSEKIKIRIRQHFEQLFPAWAHIETRYHWSGFVCYSRGQTPFAGRVPGVENLYAGFAYHGNGVAMGSYAGALIAQDILQGSTLTHPDIMQMTPGRFPFGRYRRLAMYPGYLYYGLKDL</sequence>
<evidence type="ECO:0000259" key="2">
    <source>
        <dbReference type="Pfam" id="PF01266"/>
    </source>
</evidence>
<dbReference type="Proteomes" id="UP001157961">
    <property type="component" value="Unassembled WGS sequence"/>
</dbReference>
<dbReference type="Gene3D" id="3.50.50.60">
    <property type="entry name" value="FAD/NAD(P)-binding domain"/>
    <property type="match status" value="1"/>
</dbReference>
<reference evidence="3 4" key="1">
    <citation type="submission" date="2017-05" db="EMBL/GenBank/DDBJ databases">
        <authorList>
            <person name="Varghese N."/>
            <person name="Submissions S."/>
        </authorList>
    </citation>
    <scope>NUCLEOTIDE SEQUENCE [LARGE SCALE GENOMIC DNA]</scope>
    <source>
        <strain evidence="3 4">DSM 29734</strain>
    </source>
</reference>
<gene>
    <name evidence="3" type="ORF">SAMN06265373_101758</name>
</gene>
<dbReference type="Gene3D" id="3.30.9.10">
    <property type="entry name" value="D-Amino Acid Oxidase, subunit A, domain 2"/>
    <property type="match status" value="1"/>
</dbReference>
<dbReference type="RefSeq" id="WP_283424598.1">
    <property type="nucleotide sequence ID" value="NZ_FXTY01000001.1"/>
</dbReference>
<protein>
    <submittedName>
        <fullName evidence="3">Glycine/D-amino acid oxidase</fullName>
    </submittedName>
</protein>
<dbReference type="Pfam" id="PF01266">
    <property type="entry name" value="DAO"/>
    <property type="match status" value="1"/>
</dbReference>
<evidence type="ECO:0000256" key="1">
    <source>
        <dbReference type="ARBA" id="ARBA00023002"/>
    </source>
</evidence>
<keyword evidence="4" id="KW-1185">Reference proteome</keyword>
<name>A0ABY1NE26_9RHOB</name>
<keyword evidence="1" id="KW-0560">Oxidoreductase</keyword>
<dbReference type="InterPro" id="IPR036188">
    <property type="entry name" value="FAD/NAD-bd_sf"/>
</dbReference>
<comment type="caution">
    <text evidence="3">The sequence shown here is derived from an EMBL/GenBank/DDBJ whole genome shotgun (WGS) entry which is preliminary data.</text>
</comment>
<dbReference type="SUPFAM" id="SSF51905">
    <property type="entry name" value="FAD/NAD(P)-binding domain"/>
    <property type="match status" value="1"/>
</dbReference>
<feature type="domain" description="FAD dependent oxidoreductase" evidence="2">
    <location>
        <begin position="40"/>
        <end position="398"/>
    </location>
</feature>
<evidence type="ECO:0000313" key="4">
    <source>
        <dbReference type="Proteomes" id="UP001157961"/>
    </source>
</evidence>
<dbReference type="InterPro" id="IPR006076">
    <property type="entry name" value="FAD-dep_OxRdtase"/>
</dbReference>
<dbReference type="EMBL" id="FXTY01000001">
    <property type="protein sequence ID" value="SMP07446.1"/>
    <property type="molecule type" value="Genomic_DNA"/>
</dbReference>
<dbReference type="PANTHER" id="PTHR13847:SF281">
    <property type="entry name" value="FAD DEPENDENT OXIDOREDUCTASE DOMAIN-CONTAINING PROTEIN"/>
    <property type="match status" value="1"/>
</dbReference>
<dbReference type="PANTHER" id="PTHR13847">
    <property type="entry name" value="SARCOSINE DEHYDROGENASE-RELATED"/>
    <property type="match status" value="1"/>
</dbReference>